<proteinExistence type="inferred from homology"/>
<evidence type="ECO:0000256" key="4">
    <source>
        <dbReference type="ARBA" id="ARBA00012173"/>
    </source>
</evidence>
<comment type="catalytic activity">
    <reaction evidence="8">
        <text>L-aspartate + O2 = iminosuccinate + H2O2</text>
        <dbReference type="Rhea" id="RHEA:25876"/>
        <dbReference type="ChEBI" id="CHEBI:15379"/>
        <dbReference type="ChEBI" id="CHEBI:16240"/>
        <dbReference type="ChEBI" id="CHEBI:29991"/>
        <dbReference type="ChEBI" id="CHEBI:77875"/>
        <dbReference type="EC" id="1.4.3.16"/>
    </reaction>
    <physiologicalReaction direction="left-to-right" evidence="8">
        <dbReference type="Rhea" id="RHEA:25877"/>
    </physiologicalReaction>
</comment>
<name>A0A2T3QGY1_PHODM</name>
<comment type="similarity">
    <text evidence="3">Belongs to the FAD-dependent oxidoreductase 2 family. NadB subfamily.</text>
</comment>
<dbReference type="GO" id="GO:0009435">
    <property type="term" value="P:NAD+ biosynthetic process"/>
    <property type="evidence" value="ECO:0007669"/>
    <property type="project" value="UniProtKB-UniPathway"/>
</dbReference>
<dbReference type="InterPro" id="IPR027477">
    <property type="entry name" value="Succ_DH/fumarate_Rdtase_cat_sf"/>
</dbReference>
<dbReference type="Pfam" id="PF00890">
    <property type="entry name" value="FAD_binding_2"/>
    <property type="match status" value="1"/>
</dbReference>
<evidence type="ECO:0000256" key="7">
    <source>
        <dbReference type="ARBA" id="ARBA00023002"/>
    </source>
</evidence>
<dbReference type="InterPro" id="IPR003953">
    <property type="entry name" value="FAD-dep_OxRdtase_2_FAD-bd"/>
</dbReference>
<gene>
    <name evidence="11" type="primary">nadB_2</name>
    <name evidence="11" type="ORF">NCTC11647_03727</name>
</gene>
<protein>
    <recommendedName>
        <fullName evidence="4">L-aspartate oxidase</fullName>
        <ecNumber evidence="4">1.4.3.16</ecNumber>
    </recommendedName>
</protein>
<comment type="cofactor">
    <cofactor evidence="1">
        <name>FAD</name>
        <dbReference type="ChEBI" id="CHEBI:57692"/>
    </cofactor>
</comment>
<organism evidence="11 12">
    <name type="scientific">Photobacterium damselae</name>
    <dbReference type="NCBI Taxonomy" id="38293"/>
    <lineage>
        <taxon>Bacteria</taxon>
        <taxon>Pseudomonadati</taxon>
        <taxon>Pseudomonadota</taxon>
        <taxon>Gammaproteobacteria</taxon>
        <taxon>Vibrionales</taxon>
        <taxon>Vibrionaceae</taxon>
        <taxon>Photobacterium</taxon>
    </lineage>
</organism>
<dbReference type="UniPathway" id="UPA00253">
    <property type="reaction ID" value="UER00326"/>
</dbReference>
<dbReference type="InterPro" id="IPR036188">
    <property type="entry name" value="FAD/NAD-bd_sf"/>
</dbReference>
<evidence type="ECO:0000259" key="10">
    <source>
        <dbReference type="Pfam" id="PF02910"/>
    </source>
</evidence>
<dbReference type="Gene3D" id="3.90.700.10">
    <property type="entry name" value="Succinate dehydrogenase/fumarate reductase flavoprotein, catalytic domain"/>
    <property type="match status" value="1"/>
</dbReference>
<dbReference type="Proteomes" id="UP000251647">
    <property type="component" value="Unassembled WGS sequence"/>
</dbReference>
<dbReference type="Pfam" id="PF02910">
    <property type="entry name" value="Succ_DH_flav_C"/>
    <property type="match status" value="1"/>
</dbReference>
<evidence type="ECO:0000256" key="5">
    <source>
        <dbReference type="ARBA" id="ARBA00022630"/>
    </source>
</evidence>
<sequence>MQQQLAVTKIYETEALVIGSGIAGLVSCFNLLQHSCQTVLTTDKKLAGGASFSSIKGSLGIQVTDNDAQDIELFKKDLTRIGVGMDNPELIDTYVQQSPKSIVELQNIGFKPWLRSDRRPACFADYPRDIYLINDWRQAKDNAKKIFNHPNLQLLEEHRLLTILTENKVAIGALFITATNDYLLIKSNNIVLACGGIGGLYQHSLYPAEVNGSGHLAALDAGAKLVNMEFIQFIPALVTPKYNTLFGEHTAKYCTKLVDEFNQNLLLHIPQEQQQSLWQEYSGYAPFSCDFPSHIIDLAIFKAISSGSQFAKMSFSEKLYHDTQEFYTLYLNWLESLGINMCRDEIGIAHFAHSCNGGIQISTEGETTVSGLYAVGEISSAIEGANRLGGNSVGGALVFAKRAADHIKSKKHKPLIGNELLLSKFHHWYHKVINSDNNDSIRSPREISHQIQAILAASANIVRSHTQLQCALDQIDSLTKQFSIAEHQTYLGFNALSNLRMAKVLLSCMLERTESRGAHYREDFPQRDPSSYRIEISMSQNNDIELNKIFRSYF</sequence>
<dbReference type="AlphaFoldDB" id="A0A2T3QGY1"/>
<evidence type="ECO:0000256" key="8">
    <source>
        <dbReference type="ARBA" id="ARBA00048305"/>
    </source>
</evidence>
<dbReference type="OrthoDB" id="9148689at2"/>
<evidence type="ECO:0000313" key="11">
    <source>
        <dbReference type="EMBL" id="SPY44776.1"/>
    </source>
</evidence>
<keyword evidence="7 11" id="KW-0560">Oxidoreductase</keyword>
<feature type="domain" description="Fumarate reductase/succinate dehydrogenase flavoprotein-like C-terminal" evidence="10">
    <location>
        <begin position="450"/>
        <end position="538"/>
    </location>
</feature>
<keyword evidence="5" id="KW-0285">Flavoprotein</keyword>
<evidence type="ECO:0000256" key="3">
    <source>
        <dbReference type="ARBA" id="ARBA00008562"/>
    </source>
</evidence>
<evidence type="ECO:0000256" key="1">
    <source>
        <dbReference type="ARBA" id="ARBA00001974"/>
    </source>
</evidence>
<dbReference type="Gene3D" id="1.20.58.100">
    <property type="entry name" value="Fumarate reductase/succinate dehydrogenase flavoprotein-like, C-terminal domain"/>
    <property type="match status" value="1"/>
</dbReference>
<evidence type="ECO:0000256" key="2">
    <source>
        <dbReference type="ARBA" id="ARBA00004950"/>
    </source>
</evidence>
<dbReference type="GO" id="GO:0008734">
    <property type="term" value="F:L-aspartate oxidase activity"/>
    <property type="evidence" value="ECO:0007669"/>
    <property type="project" value="UniProtKB-EC"/>
</dbReference>
<dbReference type="InterPro" id="IPR037099">
    <property type="entry name" value="Fum_R/Succ_DH_flav-like_C_sf"/>
</dbReference>
<evidence type="ECO:0000259" key="9">
    <source>
        <dbReference type="Pfam" id="PF00890"/>
    </source>
</evidence>
<accession>A0A2T3QGY1</accession>
<keyword evidence="6" id="KW-0662">Pyridine nucleotide biosynthesis</keyword>
<dbReference type="SUPFAM" id="SSF51905">
    <property type="entry name" value="FAD/NAD(P)-binding domain"/>
    <property type="match status" value="1"/>
</dbReference>
<evidence type="ECO:0000256" key="6">
    <source>
        <dbReference type="ARBA" id="ARBA00022642"/>
    </source>
</evidence>
<comment type="pathway">
    <text evidence="2">Cofactor biosynthesis; NAD(+) biosynthesis; iminoaspartate from L-aspartate (oxidase route): step 1/1.</text>
</comment>
<dbReference type="InterPro" id="IPR005288">
    <property type="entry name" value="NadB"/>
</dbReference>
<reference evidence="11 12" key="1">
    <citation type="submission" date="2018-06" db="EMBL/GenBank/DDBJ databases">
        <authorList>
            <consortium name="Pathogen Informatics"/>
            <person name="Doyle S."/>
        </authorList>
    </citation>
    <scope>NUCLEOTIDE SEQUENCE [LARGE SCALE GENOMIC DNA]</scope>
    <source>
        <strain evidence="11 12">NCTC11647</strain>
    </source>
</reference>
<dbReference type="RefSeq" id="WP_005304929.1">
    <property type="nucleotide sequence ID" value="NZ_PYOG01000023.1"/>
</dbReference>
<dbReference type="PANTHER" id="PTHR42716:SF3">
    <property type="entry name" value="SLL1913 PROTEIN"/>
    <property type="match status" value="1"/>
</dbReference>
<dbReference type="SUPFAM" id="SSF46977">
    <property type="entry name" value="Succinate dehydrogenase/fumarate reductase flavoprotein C-terminal domain"/>
    <property type="match status" value="1"/>
</dbReference>
<dbReference type="EC" id="1.4.3.16" evidence="4"/>
<dbReference type="InterPro" id="IPR015939">
    <property type="entry name" value="Fum_Rdtase/Succ_DH_flav-like_C"/>
</dbReference>
<dbReference type="Gene3D" id="3.50.50.60">
    <property type="entry name" value="FAD/NAD(P)-binding domain"/>
    <property type="match status" value="1"/>
</dbReference>
<dbReference type="EMBL" id="UATL01000005">
    <property type="protein sequence ID" value="SPY44776.1"/>
    <property type="molecule type" value="Genomic_DNA"/>
</dbReference>
<dbReference type="PRINTS" id="PR00368">
    <property type="entry name" value="FADPNR"/>
</dbReference>
<evidence type="ECO:0000313" key="12">
    <source>
        <dbReference type="Proteomes" id="UP000251647"/>
    </source>
</evidence>
<feature type="domain" description="FAD-dependent oxidoreductase 2 FAD-binding" evidence="9">
    <location>
        <begin position="15"/>
        <end position="393"/>
    </location>
</feature>
<dbReference type="PANTHER" id="PTHR42716">
    <property type="entry name" value="L-ASPARTATE OXIDASE"/>
    <property type="match status" value="1"/>
</dbReference>